<dbReference type="EMBL" id="FOGU01000009">
    <property type="protein sequence ID" value="SES28034.1"/>
    <property type="molecule type" value="Genomic_DNA"/>
</dbReference>
<accession>A0A1H9W2L1</accession>
<evidence type="ECO:0000313" key="4">
    <source>
        <dbReference type="Proteomes" id="UP000198885"/>
    </source>
</evidence>
<evidence type="ECO:0000313" key="3">
    <source>
        <dbReference type="EMBL" id="SES28034.1"/>
    </source>
</evidence>
<dbReference type="AlphaFoldDB" id="A0A1H9W2L1"/>
<sequence>MTRRMIPLILGAALALTPAASLPARAAPNDLGRIIAGVAALAIVGKLIHDNRAEAKEAEPEDDRHDRWTDRDRGDDLRHRDGAGRGGKGGRGARRSLPAACLRDVPGRAGRWAGAACLERAGVPTARLPQRCAARIHAHGRERPVFAPRCLARAGYRFDRVAAGRRR</sequence>
<keyword evidence="4" id="KW-1185">Reference proteome</keyword>
<keyword evidence="2" id="KW-0732">Signal</keyword>
<dbReference type="OrthoDB" id="7876829at2"/>
<name>A0A1H9W2L1_9RHOB</name>
<proteinExistence type="predicted"/>
<feature type="chain" id="PRO_5011778084" evidence="2">
    <location>
        <begin position="27"/>
        <end position="167"/>
    </location>
</feature>
<dbReference type="RefSeq" id="WP_092694961.1">
    <property type="nucleotide sequence ID" value="NZ_CBDDGO010000004.1"/>
</dbReference>
<gene>
    <name evidence="3" type="ORF">SAMN04490244_10932</name>
</gene>
<dbReference type="Proteomes" id="UP000198885">
    <property type="component" value="Unassembled WGS sequence"/>
</dbReference>
<feature type="signal peptide" evidence="2">
    <location>
        <begin position="1"/>
        <end position="26"/>
    </location>
</feature>
<dbReference type="STRING" id="641238.SAMN04490244_10932"/>
<feature type="region of interest" description="Disordered" evidence="1">
    <location>
        <begin position="54"/>
        <end position="98"/>
    </location>
</feature>
<protein>
    <submittedName>
        <fullName evidence="3">Uncharacterized protein</fullName>
    </submittedName>
</protein>
<organism evidence="3 4">
    <name type="scientific">Tranquillimonas rosea</name>
    <dbReference type="NCBI Taxonomy" id="641238"/>
    <lineage>
        <taxon>Bacteria</taxon>
        <taxon>Pseudomonadati</taxon>
        <taxon>Pseudomonadota</taxon>
        <taxon>Alphaproteobacteria</taxon>
        <taxon>Rhodobacterales</taxon>
        <taxon>Roseobacteraceae</taxon>
        <taxon>Tranquillimonas</taxon>
    </lineage>
</organism>
<reference evidence="3 4" key="1">
    <citation type="submission" date="2016-10" db="EMBL/GenBank/DDBJ databases">
        <authorList>
            <person name="de Groot N.N."/>
        </authorList>
    </citation>
    <scope>NUCLEOTIDE SEQUENCE [LARGE SCALE GENOMIC DNA]</scope>
    <source>
        <strain evidence="3 4">DSM 23042</strain>
    </source>
</reference>
<evidence type="ECO:0000256" key="1">
    <source>
        <dbReference type="SAM" id="MobiDB-lite"/>
    </source>
</evidence>
<feature type="compositionally biased region" description="Basic and acidic residues" evidence="1">
    <location>
        <begin position="54"/>
        <end position="83"/>
    </location>
</feature>
<evidence type="ECO:0000256" key="2">
    <source>
        <dbReference type="SAM" id="SignalP"/>
    </source>
</evidence>